<organism evidence="1 2">
    <name type="scientific">Heterodera trifolii</name>
    <dbReference type="NCBI Taxonomy" id="157864"/>
    <lineage>
        <taxon>Eukaryota</taxon>
        <taxon>Metazoa</taxon>
        <taxon>Ecdysozoa</taxon>
        <taxon>Nematoda</taxon>
        <taxon>Chromadorea</taxon>
        <taxon>Rhabditida</taxon>
        <taxon>Tylenchina</taxon>
        <taxon>Tylenchomorpha</taxon>
        <taxon>Tylenchoidea</taxon>
        <taxon>Heteroderidae</taxon>
        <taxon>Heteroderinae</taxon>
        <taxon>Heterodera</taxon>
    </lineage>
</organism>
<comment type="caution">
    <text evidence="1">The sequence shown here is derived from an EMBL/GenBank/DDBJ whole genome shotgun (WGS) entry which is preliminary data.</text>
</comment>
<dbReference type="Proteomes" id="UP001620626">
    <property type="component" value="Unassembled WGS sequence"/>
</dbReference>
<accession>A0ABD2JR44</accession>
<keyword evidence="2" id="KW-1185">Reference proteome</keyword>
<protein>
    <submittedName>
        <fullName evidence="1">Uncharacterized protein</fullName>
    </submittedName>
</protein>
<gene>
    <name evidence="1" type="ORF">niasHT_022555</name>
</gene>
<name>A0ABD2JR44_9BILA</name>
<dbReference type="AlphaFoldDB" id="A0ABD2JR44"/>
<reference evidence="1 2" key="1">
    <citation type="submission" date="2024-10" db="EMBL/GenBank/DDBJ databases">
        <authorList>
            <person name="Kim D."/>
        </authorList>
    </citation>
    <scope>NUCLEOTIDE SEQUENCE [LARGE SCALE GENOMIC DNA]</scope>
    <source>
        <strain evidence="1">BH-2024</strain>
    </source>
</reference>
<dbReference type="EMBL" id="JBICBT010000917">
    <property type="protein sequence ID" value="KAL3093105.1"/>
    <property type="molecule type" value="Genomic_DNA"/>
</dbReference>
<evidence type="ECO:0000313" key="2">
    <source>
        <dbReference type="Proteomes" id="UP001620626"/>
    </source>
</evidence>
<sequence>MDGRVLLRCSEVVEGYPALNGCNWAKDLELEGISSPTADCPTNTNPRPKEHSSISHSIFTSYISILREKRISIIREMKFHLNGSIANANPVQIL</sequence>
<proteinExistence type="predicted"/>
<evidence type="ECO:0000313" key="1">
    <source>
        <dbReference type="EMBL" id="KAL3093105.1"/>
    </source>
</evidence>